<sequence>MRIELSSSFGFSVAICAFNSLVPNSISSNFEAFASRIASSRKMPLFDPLPGTWHARDIFLVIPLRRCYFSDHAFGILFWAHLESLLLGEDICDHFPNVFARNDRIAKGRVHRGRAFLGPDGLCIVIRGEVYNGGDRTLGVSPLSIAQILTHPNYGPWFLNLCCRDRRRFDSDHHRGIMNGTIRAPKVPRQIASSSSSGPSASGRVGNFAKNSATKKKSSKKTSATSATTTKIDALTEPRGTISPINHDSGMQDTDTDHGTLFVPED</sequence>
<dbReference type="RefSeq" id="XP_008083977.1">
    <property type="nucleotide sequence ID" value="XM_008085786.1"/>
</dbReference>
<feature type="compositionally biased region" description="Low complexity" evidence="1">
    <location>
        <begin position="221"/>
        <end position="231"/>
    </location>
</feature>
<feature type="compositionally biased region" description="Polar residues" evidence="1">
    <location>
        <begin position="243"/>
        <end position="253"/>
    </location>
</feature>
<proteinExistence type="predicted"/>
<feature type="region of interest" description="Disordered" evidence="1">
    <location>
        <begin position="177"/>
        <end position="266"/>
    </location>
</feature>
<organism evidence="2 3">
    <name type="scientific">Glarea lozoyensis (strain ATCC 20868 / MF5171)</name>
    <dbReference type="NCBI Taxonomy" id="1116229"/>
    <lineage>
        <taxon>Eukaryota</taxon>
        <taxon>Fungi</taxon>
        <taxon>Dikarya</taxon>
        <taxon>Ascomycota</taxon>
        <taxon>Pezizomycotina</taxon>
        <taxon>Leotiomycetes</taxon>
        <taxon>Helotiales</taxon>
        <taxon>Helotiaceae</taxon>
        <taxon>Glarea</taxon>
    </lineage>
</organism>
<keyword evidence="3" id="KW-1185">Reference proteome</keyword>
<gene>
    <name evidence="2" type="ORF">GLAREA_01028</name>
</gene>
<evidence type="ECO:0000313" key="2">
    <source>
        <dbReference type="EMBL" id="EPE29868.1"/>
    </source>
</evidence>
<feature type="compositionally biased region" description="Low complexity" evidence="1">
    <location>
        <begin position="192"/>
        <end position="203"/>
    </location>
</feature>
<dbReference type="EMBL" id="KE145367">
    <property type="protein sequence ID" value="EPE29868.1"/>
    <property type="molecule type" value="Genomic_DNA"/>
</dbReference>
<dbReference type="HOGENOM" id="CLU_1235128_0_0_1"/>
<reference evidence="2 3" key="1">
    <citation type="journal article" date="2013" name="BMC Genomics">
        <title>Genomics-driven discovery of the pneumocandin biosynthetic gene cluster in the fungus Glarea lozoyensis.</title>
        <authorList>
            <person name="Chen L."/>
            <person name="Yue Q."/>
            <person name="Zhang X."/>
            <person name="Xiang M."/>
            <person name="Wang C."/>
            <person name="Li S."/>
            <person name="Che Y."/>
            <person name="Ortiz-Lopez F.J."/>
            <person name="Bills G.F."/>
            <person name="Liu X."/>
            <person name="An Z."/>
        </authorList>
    </citation>
    <scope>NUCLEOTIDE SEQUENCE [LARGE SCALE GENOMIC DNA]</scope>
    <source>
        <strain evidence="3">ATCC 20868 / MF5171</strain>
    </source>
</reference>
<dbReference type="KEGG" id="glz:GLAREA_01028"/>
<dbReference type="GeneID" id="19460086"/>
<accession>S3DU00</accession>
<protein>
    <submittedName>
        <fullName evidence="2">Uncharacterized protein</fullName>
    </submittedName>
</protein>
<dbReference type="Proteomes" id="UP000016922">
    <property type="component" value="Unassembled WGS sequence"/>
</dbReference>
<evidence type="ECO:0000256" key="1">
    <source>
        <dbReference type="SAM" id="MobiDB-lite"/>
    </source>
</evidence>
<evidence type="ECO:0000313" key="3">
    <source>
        <dbReference type="Proteomes" id="UP000016922"/>
    </source>
</evidence>
<dbReference type="AlphaFoldDB" id="S3DU00"/>
<name>S3DU00_GLAL2</name>
<dbReference type="OrthoDB" id="10370507at2759"/>